<evidence type="ECO:0000256" key="2">
    <source>
        <dbReference type="ARBA" id="ARBA00022771"/>
    </source>
</evidence>
<evidence type="ECO:0000313" key="7">
    <source>
        <dbReference type="Proteomes" id="UP001145742"/>
    </source>
</evidence>
<keyword evidence="4" id="KW-0862">Zinc</keyword>
<feature type="region of interest" description="Disordered" evidence="5">
    <location>
        <begin position="1"/>
        <end position="26"/>
    </location>
</feature>
<dbReference type="InterPro" id="IPR013083">
    <property type="entry name" value="Znf_RING/FYVE/PHD"/>
</dbReference>
<name>A0ABQ9D0H1_9PASS</name>
<proteinExistence type="predicted"/>
<gene>
    <name evidence="6" type="primary">RNF7</name>
    <name evidence="6" type="ORF">WISP_111799</name>
</gene>
<protein>
    <submittedName>
        <fullName evidence="6">RING-box protein 2</fullName>
    </submittedName>
</protein>
<keyword evidence="7" id="KW-1185">Reference proteome</keyword>
<keyword evidence="2" id="KW-0863">Zinc-finger</keyword>
<comment type="caution">
    <text evidence="6">The sequence shown here is derived from an EMBL/GenBank/DDBJ whole genome shotgun (WGS) entry which is preliminary data.</text>
</comment>
<evidence type="ECO:0000313" key="6">
    <source>
        <dbReference type="EMBL" id="KAJ7409863.1"/>
    </source>
</evidence>
<dbReference type="InterPro" id="IPR051031">
    <property type="entry name" value="RING-box_E3_Ubiquitin_Ligase"/>
</dbReference>
<evidence type="ECO:0000256" key="1">
    <source>
        <dbReference type="ARBA" id="ARBA00022723"/>
    </source>
</evidence>
<dbReference type="Gene3D" id="3.30.40.10">
    <property type="entry name" value="Zinc/RING finger domain, C3HC4 (zinc finger)"/>
    <property type="match status" value="1"/>
</dbReference>
<evidence type="ECO:0000256" key="4">
    <source>
        <dbReference type="ARBA" id="ARBA00022833"/>
    </source>
</evidence>
<keyword evidence="1" id="KW-0479">Metal-binding</keyword>
<sequence>MADAEDADEAGAPHSLPGSAGAARAGGPDKMFSLKKWNAVAMWSWDVECDTCAICRVQVMDACLRCQAENKQEDCVGESGEYQTLLLVHIMPMARVAENESCRRAFPKCQLEEVLTQVRFRDPLEHKKVLTAKSPDPTAEEGLA</sequence>
<evidence type="ECO:0000256" key="5">
    <source>
        <dbReference type="SAM" id="MobiDB-lite"/>
    </source>
</evidence>
<dbReference type="EMBL" id="WHWB01034449">
    <property type="protein sequence ID" value="KAJ7409863.1"/>
    <property type="molecule type" value="Genomic_DNA"/>
</dbReference>
<reference evidence="6" key="1">
    <citation type="submission" date="2019-10" db="EMBL/GenBank/DDBJ databases">
        <authorList>
            <person name="Soares A.E.R."/>
            <person name="Aleixo A."/>
            <person name="Schneider P."/>
            <person name="Miyaki C.Y."/>
            <person name="Schneider M.P."/>
            <person name="Mello C."/>
            <person name="Vasconcelos A.T.R."/>
        </authorList>
    </citation>
    <scope>NUCLEOTIDE SEQUENCE</scope>
    <source>
        <tissue evidence="6">Muscle</tissue>
    </source>
</reference>
<organism evidence="6 7">
    <name type="scientific">Willisornis vidua</name>
    <name type="common">Xingu scale-backed antbird</name>
    <dbReference type="NCBI Taxonomy" id="1566151"/>
    <lineage>
        <taxon>Eukaryota</taxon>
        <taxon>Metazoa</taxon>
        <taxon>Chordata</taxon>
        <taxon>Craniata</taxon>
        <taxon>Vertebrata</taxon>
        <taxon>Euteleostomi</taxon>
        <taxon>Archelosauria</taxon>
        <taxon>Archosauria</taxon>
        <taxon>Dinosauria</taxon>
        <taxon>Saurischia</taxon>
        <taxon>Theropoda</taxon>
        <taxon>Coelurosauria</taxon>
        <taxon>Aves</taxon>
        <taxon>Neognathae</taxon>
        <taxon>Neoaves</taxon>
        <taxon>Telluraves</taxon>
        <taxon>Australaves</taxon>
        <taxon>Passeriformes</taxon>
        <taxon>Thamnophilidae</taxon>
        <taxon>Willisornis</taxon>
    </lineage>
</organism>
<keyword evidence="3" id="KW-0833">Ubl conjugation pathway</keyword>
<accession>A0ABQ9D0H1</accession>
<dbReference type="PANTHER" id="PTHR11210">
    <property type="entry name" value="RING BOX"/>
    <property type="match status" value="1"/>
</dbReference>
<evidence type="ECO:0000256" key="3">
    <source>
        <dbReference type="ARBA" id="ARBA00022786"/>
    </source>
</evidence>
<dbReference type="SUPFAM" id="SSF57850">
    <property type="entry name" value="RING/U-box"/>
    <property type="match status" value="1"/>
</dbReference>
<dbReference type="Proteomes" id="UP001145742">
    <property type="component" value="Unassembled WGS sequence"/>
</dbReference>